<evidence type="ECO:0000259" key="7">
    <source>
        <dbReference type="Pfam" id="PF09851"/>
    </source>
</evidence>
<evidence type="ECO:0000313" key="10">
    <source>
        <dbReference type="Proteomes" id="UP001552427"/>
    </source>
</evidence>
<feature type="domain" description="Cardiolipin synthase N-terminal" evidence="8">
    <location>
        <begin position="20"/>
        <end position="66"/>
    </location>
</feature>
<name>A0ABV3HJK2_9ACTN</name>
<gene>
    <name evidence="9" type="ORF">AB0K40_45085</name>
</gene>
<dbReference type="Pfam" id="PF09851">
    <property type="entry name" value="SHOCT"/>
    <property type="match status" value="1"/>
</dbReference>
<protein>
    <submittedName>
        <fullName evidence="9">SHOCT domain-containing protein</fullName>
    </submittedName>
</protein>
<dbReference type="RefSeq" id="WP_364463260.1">
    <property type="nucleotide sequence ID" value="NZ_JBFARM010000020.1"/>
</dbReference>
<dbReference type="Pfam" id="PF13396">
    <property type="entry name" value="PLDc_N"/>
    <property type="match status" value="1"/>
</dbReference>
<feature type="transmembrane region" description="Helical" evidence="6">
    <location>
        <begin position="47"/>
        <end position="65"/>
    </location>
</feature>
<reference evidence="9 10" key="1">
    <citation type="submission" date="2024-06" db="EMBL/GenBank/DDBJ databases">
        <title>The Natural Products Discovery Center: Release of the First 8490 Sequenced Strains for Exploring Actinobacteria Biosynthetic Diversity.</title>
        <authorList>
            <person name="Kalkreuter E."/>
            <person name="Kautsar S.A."/>
            <person name="Yang D."/>
            <person name="Bader C.D."/>
            <person name="Teijaro C.N."/>
            <person name="Fluegel L."/>
            <person name="Davis C.M."/>
            <person name="Simpson J.R."/>
            <person name="Lauterbach L."/>
            <person name="Steele A.D."/>
            <person name="Gui C."/>
            <person name="Meng S."/>
            <person name="Li G."/>
            <person name="Viehrig K."/>
            <person name="Ye F."/>
            <person name="Su P."/>
            <person name="Kiefer A.F."/>
            <person name="Nichols A."/>
            <person name="Cepeda A.J."/>
            <person name="Yan W."/>
            <person name="Fan B."/>
            <person name="Jiang Y."/>
            <person name="Adhikari A."/>
            <person name="Zheng C.-J."/>
            <person name="Schuster L."/>
            <person name="Cowan T.M."/>
            <person name="Smanski M.J."/>
            <person name="Chevrette M.G."/>
            <person name="De Carvalho L.P.S."/>
            <person name="Shen B."/>
        </authorList>
    </citation>
    <scope>NUCLEOTIDE SEQUENCE [LARGE SCALE GENOMIC DNA]</scope>
    <source>
        <strain evidence="9 10">NPDC049574</strain>
    </source>
</reference>
<comment type="subcellular location">
    <subcellularLocation>
        <location evidence="1">Cell membrane</location>
        <topology evidence="1">Multi-pass membrane protein</topology>
    </subcellularLocation>
</comment>
<evidence type="ECO:0000256" key="6">
    <source>
        <dbReference type="SAM" id="Phobius"/>
    </source>
</evidence>
<evidence type="ECO:0000256" key="1">
    <source>
        <dbReference type="ARBA" id="ARBA00004651"/>
    </source>
</evidence>
<feature type="transmembrane region" description="Helical" evidence="6">
    <location>
        <begin position="7"/>
        <end position="27"/>
    </location>
</feature>
<dbReference type="InterPro" id="IPR027379">
    <property type="entry name" value="CLS_N"/>
</dbReference>
<dbReference type="EMBL" id="JBFARM010000020">
    <property type="protein sequence ID" value="MEV4292727.1"/>
    <property type="molecule type" value="Genomic_DNA"/>
</dbReference>
<keyword evidence="2" id="KW-1003">Cell membrane</keyword>
<feature type="domain" description="SHOCT" evidence="7">
    <location>
        <begin position="105"/>
        <end position="132"/>
    </location>
</feature>
<keyword evidence="10" id="KW-1185">Reference proteome</keyword>
<evidence type="ECO:0000313" key="9">
    <source>
        <dbReference type="EMBL" id="MEV4292727.1"/>
    </source>
</evidence>
<evidence type="ECO:0000256" key="3">
    <source>
        <dbReference type="ARBA" id="ARBA00022692"/>
    </source>
</evidence>
<keyword evidence="3 6" id="KW-0812">Transmembrane</keyword>
<accession>A0ABV3HJK2</accession>
<evidence type="ECO:0000256" key="5">
    <source>
        <dbReference type="ARBA" id="ARBA00023136"/>
    </source>
</evidence>
<dbReference type="InterPro" id="IPR018649">
    <property type="entry name" value="SHOCT"/>
</dbReference>
<dbReference type="Proteomes" id="UP001552427">
    <property type="component" value="Unassembled WGS sequence"/>
</dbReference>
<evidence type="ECO:0000259" key="8">
    <source>
        <dbReference type="Pfam" id="PF13396"/>
    </source>
</evidence>
<evidence type="ECO:0000256" key="4">
    <source>
        <dbReference type="ARBA" id="ARBA00022989"/>
    </source>
</evidence>
<keyword evidence="5 6" id="KW-0472">Membrane</keyword>
<comment type="caution">
    <text evidence="9">The sequence shown here is derived from an EMBL/GenBank/DDBJ whole genome shotgun (WGS) entry which is preliminary data.</text>
</comment>
<organism evidence="9 10">
    <name type="scientific">Nonomuraea bangladeshensis</name>
    <dbReference type="NCBI Taxonomy" id="404385"/>
    <lineage>
        <taxon>Bacteria</taxon>
        <taxon>Bacillati</taxon>
        <taxon>Actinomycetota</taxon>
        <taxon>Actinomycetes</taxon>
        <taxon>Streptosporangiales</taxon>
        <taxon>Streptosporangiaceae</taxon>
        <taxon>Nonomuraea</taxon>
    </lineage>
</organism>
<sequence length="135" mass="15214">MGDYPLLNLFWTMLLFFMWVLWFMLLFRVIGDLFRDDDVSGWGKTGWTVVLVVLPFVGVLLYLIVRGKGMGRREMARLQANEEAFRAYVRESAAGAGGTGSGTGDELVRLADLKRRGDLTDDEYERAKTKVLAGV</sequence>
<evidence type="ECO:0000256" key="2">
    <source>
        <dbReference type="ARBA" id="ARBA00022475"/>
    </source>
</evidence>
<keyword evidence="4 6" id="KW-1133">Transmembrane helix</keyword>
<proteinExistence type="predicted"/>